<accession>A0A377W0J9</accession>
<dbReference type="GO" id="GO:0004733">
    <property type="term" value="F:pyridoxamine phosphate oxidase activity"/>
    <property type="evidence" value="ECO:0007669"/>
    <property type="project" value="UniProtKB-EC"/>
</dbReference>
<feature type="region of interest" description="Disordered" evidence="1">
    <location>
        <begin position="26"/>
        <end position="49"/>
    </location>
</feature>
<name>A0A377W0J9_KLEPN</name>
<gene>
    <name evidence="2" type="primary">pdxH_1</name>
    <name evidence="2" type="ORF">NCTC9637_03264</name>
</gene>
<dbReference type="EMBL" id="UGLB01000003">
    <property type="protein sequence ID" value="STT48320.1"/>
    <property type="molecule type" value="Genomic_DNA"/>
</dbReference>
<evidence type="ECO:0000256" key="1">
    <source>
        <dbReference type="SAM" id="MobiDB-lite"/>
    </source>
</evidence>
<evidence type="ECO:0000313" key="2">
    <source>
        <dbReference type="EMBL" id="STT48320.1"/>
    </source>
</evidence>
<dbReference type="AlphaFoldDB" id="A0A377W0J9"/>
<evidence type="ECO:0000313" key="3">
    <source>
        <dbReference type="Proteomes" id="UP000255099"/>
    </source>
</evidence>
<organism evidence="2 3">
    <name type="scientific">Klebsiella pneumoniae</name>
    <dbReference type="NCBI Taxonomy" id="573"/>
    <lineage>
        <taxon>Bacteria</taxon>
        <taxon>Pseudomonadati</taxon>
        <taxon>Pseudomonadota</taxon>
        <taxon>Gammaproteobacteria</taxon>
        <taxon>Enterobacterales</taxon>
        <taxon>Enterobacteriaceae</taxon>
        <taxon>Klebsiella/Raoultella group</taxon>
        <taxon>Klebsiella</taxon>
        <taxon>Klebsiella pneumoniae complex</taxon>
    </lineage>
</organism>
<protein>
    <submittedName>
        <fullName evidence="2">Pyridoxamine 5'-phosphate oxidase</fullName>
        <ecNumber evidence="2">1.4.3.5</ecNumber>
    </submittedName>
</protein>
<dbReference type="EC" id="1.4.3.5" evidence="2"/>
<dbReference type="InterPro" id="IPR012349">
    <property type="entry name" value="Split_barrel_FMN-bd"/>
</dbReference>
<dbReference type="SUPFAM" id="SSF50475">
    <property type="entry name" value="FMN-binding split barrel"/>
    <property type="match status" value="1"/>
</dbReference>
<dbReference type="Gene3D" id="2.30.110.10">
    <property type="entry name" value="Electron Transport, Fmn-binding Protein, Chain A"/>
    <property type="match status" value="1"/>
</dbReference>
<dbReference type="Proteomes" id="UP000255099">
    <property type="component" value="Unassembled WGS sequence"/>
</dbReference>
<keyword evidence="2" id="KW-0560">Oxidoreductase</keyword>
<reference evidence="2 3" key="1">
    <citation type="submission" date="2018-06" db="EMBL/GenBank/DDBJ databases">
        <authorList>
            <consortium name="Pathogen Informatics"/>
            <person name="Doyle S."/>
        </authorList>
    </citation>
    <scope>NUCLEOTIDE SEQUENCE [LARGE SCALE GENOMIC DNA]</scope>
    <source>
        <strain evidence="2 3">NCTC9637</strain>
    </source>
</reference>
<proteinExistence type="predicted"/>
<sequence length="49" mass="5657">MVIGKAERLSTLEVVKYFHSRPRDSQIGAWVSKQSEPDLSPRHPRKQIP</sequence>